<reference evidence="3" key="1">
    <citation type="journal article" date="2014" name="Science">
        <title>Ancient hybridizations among the ancestral genomes of bread wheat.</title>
        <authorList>
            <consortium name="International Wheat Genome Sequencing Consortium,"/>
            <person name="Marcussen T."/>
            <person name="Sandve S.R."/>
            <person name="Heier L."/>
            <person name="Spannagl M."/>
            <person name="Pfeifer M."/>
            <person name="Jakobsen K.S."/>
            <person name="Wulff B.B."/>
            <person name="Steuernagel B."/>
            <person name="Mayer K.F."/>
            <person name="Olsen O.A."/>
        </authorList>
    </citation>
    <scope>NUCLEOTIDE SEQUENCE [LARGE SCALE GENOMIC DNA]</scope>
    <source>
        <strain evidence="3">cv. AL8/78</strain>
    </source>
</reference>
<dbReference type="Proteomes" id="UP000015105">
    <property type="component" value="Chromosome 7D"/>
</dbReference>
<reference evidence="3" key="2">
    <citation type="journal article" date="2017" name="Nat. Plants">
        <title>The Aegilops tauschii genome reveals multiple impacts of transposons.</title>
        <authorList>
            <person name="Zhao G."/>
            <person name="Zou C."/>
            <person name="Li K."/>
            <person name="Wang K."/>
            <person name="Li T."/>
            <person name="Gao L."/>
            <person name="Zhang X."/>
            <person name="Wang H."/>
            <person name="Yang Z."/>
            <person name="Liu X."/>
            <person name="Jiang W."/>
            <person name="Mao L."/>
            <person name="Kong X."/>
            <person name="Jiao Y."/>
            <person name="Jia J."/>
        </authorList>
    </citation>
    <scope>NUCLEOTIDE SEQUENCE [LARGE SCALE GENOMIC DNA]</scope>
    <source>
        <strain evidence="3">cv. AL8/78</strain>
    </source>
</reference>
<dbReference type="AlphaFoldDB" id="A0A453SDC3"/>
<reference evidence="2" key="4">
    <citation type="submission" date="2019-03" db="UniProtKB">
        <authorList>
            <consortium name="EnsemblPlants"/>
        </authorList>
    </citation>
    <scope>IDENTIFICATION</scope>
</reference>
<reference evidence="2" key="5">
    <citation type="journal article" date="2021" name="G3 (Bethesda)">
        <title>Aegilops tauschii genome assembly Aet v5.0 features greater sequence contiguity and improved annotation.</title>
        <authorList>
            <person name="Wang L."/>
            <person name="Zhu T."/>
            <person name="Rodriguez J.C."/>
            <person name="Deal K.R."/>
            <person name="Dubcovsky J."/>
            <person name="McGuire P.E."/>
            <person name="Lux T."/>
            <person name="Spannagl M."/>
            <person name="Mayer K.F.X."/>
            <person name="Baldrich P."/>
            <person name="Meyers B.C."/>
            <person name="Huo N."/>
            <person name="Gu Y.Q."/>
            <person name="Zhou H."/>
            <person name="Devos K.M."/>
            <person name="Bennetzen J.L."/>
            <person name="Unver T."/>
            <person name="Budak H."/>
            <person name="Gulick P.J."/>
            <person name="Galiba G."/>
            <person name="Kalapos B."/>
            <person name="Nelson D.R."/>
            <person name="Li P."/>
            <person name="You F.M."/>
            <person name="Luo M.C."/>
            <person name="Dvorak J."/>
        </authorList>
    </citation>
    <scope>NUCLEOTIDE SEQUENCE [LARGE SCALE GENOMIC DNA]</scope>
    <source>
        <strain evidence="2">cv. AL8/78</strain>
    </source>
</reference>
<proteinExistence type="predicted"/>
<evidence type="ECO:0000313" key="2">
    <source>
        <dbReference type="EnsemblPlants" id="AET7Gv20905400.5"/>
    </source>
</evidence>
<feature type="transmembrane region" description="Helical" evidence="1">
    <location>
        <begin position="14"/>
        <end position="32"/>
    </location>
</feature>
<keyword evidence="3" id="KW-1185">Reference proteome</keyword>
<organism evidence="2 3">
    <name type="scientific">Aegilops tauschii subsp. strangulata</name>
    <name type="common">Goatgrass</name>
    <dbReference type="NCBI Taxonomy" id="200361"/>
    <lineage>
        <taxon>Eukaryota</taxon>
        <taxon>Viridiplantae</taxon>
        <taxon>Streptophyta</taxon>
        <taxon>Embryophyta</taxon>
        <taxon>Tracheophyta</taxon>
        <taxon>Spermatophyta</taxon>
        <taxon>Magnoliopsida</taxon>
        <taxon>Liliopsida</taxon>
        <taxon>Poales</taxon>
        <taxon>Poaceae</taxon>
        <taxon>BOP clade</taxon>
        <taxon>Pooideae</taxon>
        <taxon>Triticodae</taxon>
        <taxon>Triticeae</taxon>
        <taxon>Triticinae</taxon>
        <taxon>Aegilops</taxon>
    </lineage>
</organism>
<evidence type="ECO:0000313" key="3">
    <source>
        <dbReference type="Proteomes" id="UP000015105"/>
    </source>
</evidence>
<name>A0A453SDC3_AEGTS</name>
<keyword evidence="1" id="KW-1133">Transmembrane helix</keyword>
<accession>A0A453SDC3</accession>
<keyword evidence="1" id="KW-0812">Transmembrane</keyword>
<evidence type="ECO:0000256" key="1">
    <source>
        <dbReference type="SAM" id="Phobius"/>
    </source>
</evidence>
<reference evidence="2" key="3">
    <citation type="journal article" date="2017" name="Nature">
        <title>Genome sequence of the progenitor of the wheat D genome Aegilops tauschii.</title>
        <authorList>
            <person name="Luo M.C."/>
            <person name="Gu Y.Q."/>
            <person name="Puiu D."/>
            <person name="Wang H."/>
            <person name="Twardziok S.O."/>
            <person name="Deal K.R."/>
            <person name="Huo N."/>
            <person name="Zhu T."/>
            <person name="Wang L."/>
            <person name="Wang Y."/>
            <person name="McGuire P.E."/>
            <person name="Liu S."/>
            <person name="Long H."/>
            <person name="Ramasamy R.K."/>
            <person name="Rodriguez J.C."/>
            <person name="Van S.L."/>
            <person name="Yuan L."/>
            <person name="Wang Z."/>
            <person name="Xia Z."/>
            <person name="Xiao L."/>
            <person name="Anderson O.D."/>
            <person name="Ouyang S."/>
            <person name="Liang Y."/>
            <person name="Zimin A.V."/>
            <person name="Pertea G."/>
            <person name="Qi P."/>
            <person name="Bennetzen J.L."/>
            <person name="Dai X."/>
            <person name="Dawson M.W."/>
            <person name="Muller H.G."/>
            <person name="Kugler K."/>
            <person name="Rivarola-Duarte L."/>
            <person name="Spannagl M."/>
            <person name="Mayer K.F.X."/>
            <person name="Lu F.H."/>
            <person name="Bevan M.W."/>
            <person name="Leroy P."/>
            <person name="Li P."/>
            <person name="You F.M."/>
            <person name="Sun Q."/>
            <person name="Liu Z."/>
            <person name="Lyons E."/>
            <person name="Wicker T."/>
            <person name="Salzberg S.L."/>
            <person name="Devos K.M."/>
            <person name="Dvorak J."/>
        </authorList>
    </citation>
    <scope>NUCLEOTIDE SEQUENCE [LARGE SCALE GENOMIC DNA]</scope>
    <source>
        <strain evidence="2">cv. AL8/78</strain>
    </source>
</reference>
<protein>
    <submittedName>
        <fullName evidence="2">Uncharacterized protein</fullName>
    </submittedName>
</protein>
<dbReference type="EnsemblPlants" id="AET7Gv20905400.5">
    <property type="protein sequence ID" value="AET7Gv20905400.5"/>
    <property type="gene ID" value="AET7Gv20905400"/>
</dbReference>
<sequence>MPQTYPIKYWSCQMVLFACLVCCQDFGYLWVLQCFLHKLFPKCWPTGWRVPSPNCWQSIFGRASMDDPIFKEQELDPLM</sequence>
<keyword evidence="1" id="KW-0472">Membrane</keyword>
<dbReference type="Gramene" id="AET7Gv20905400.5">
    <property type="protein sequence ID" value="AET7Gv20905400.5"/>
    <property type="gene ID" value="AET7Gv20905400"/>
</dbReference>